<keyword evidence="6" id="KW-1185">Reference proteome</keyword>
<reference evidence="5" key="1">
    <citation type="submission" date="2022-05" db="EMBL/GenBank/DDBJ databases">
        <title>The Musa troglodytarum L. genome provides insights into the mechanism of non-climacteric behaviour and enrichment of carotenoids.</title>
        <authorList>
            <person name="Wang J."/>
        </authorList>
    </citation>
    <scope>NUCLEOTIDE SEQUENCE</scope>
    <source>
        <tissue evidence="5">Leaf</tissue>
    </source>
</reference>
<keyword evidence="4" id="KW-1015">Disulfide bond</keyword>
<dbReference type="GO" id="GO:0005179">
    <property type="term" value="F:hormone activity"/>
    <property type="evidence" value="ECO:0007669"/>
    <property type="project" value="UniProtKB-KW"/>
</dbReference>
<keyword evidence="3" id="KW-0732">Signal</keyword>
<dbReference type="GO" id="GO:0009506">
    <property type="term" value="C:plasmodesma"/>
    <property type="evidence" value="ECO:0007669"/>
    <property type="project" value="TreeGrafter"/>
</dbReference>
<comment type="similarity">
    <text evidence="1">Belongs to the plant rapid alkalinization factor (RALF) family.</text>
</comment>
<dbReference type="EMBL" id="CP097508">
    <property type="protein sequence ID" value="URE08774.1"/>
    <property type="molecule type" value="Genomic_DNA"/>
</dbReference>
<evidence type="ECO:0000256" key="2">
    <source>
        <dbReference type="ARBA" id="ARBA00022702"/>
    </source>
</evidence>
<dbReference type="GO" id="GO:0019722">
    <property type="term" value="P:calcium-mediated signaling"/>
    <property type="evidence" value="ECO:0007669"/>
    <property type="project" value="TreeGrafter"/>
</dbReference>
<name>A0A9E7G5J8_9LILI</name>
<evidence type="ECO:0000256" key="4">
    <source>
        <dbReference type="ARBA" id="ARBA00023157"/>
    </source>
</evidence>
<evidence type="ECO:0000256" key="1">
    <source>
        <dbReference type="ARBA" id="ARBA00009178"/>
    </source>
</evidence>
<dbReference type="Pfam" id="PF05498">
    <property type="entry name" value="RALF"/>
    <property type="match status" value="1"/>
</dbReference>
<dbReference type="InterPro" id="IPR008801">
    <property type="entry name" value="RALF"/>
</dbReference>
<accession>A0A9E7G5J8</accession>
<organism evidence="5 6">
    <name type="scientific">Musa troglodytarum</name>
    <name type="common">fe'i banana</name>
    <dbReference type="NCBI Taxonomy" id="320322"/>
    <lineage>
        <taxon>Eukaryota</taxon>
        <taxon>Viridiplantae</taxon>
        <taxon>Streptophyta</taxon>
        <taxon>Embryophyta</taxon>
        <taxon>Tracheophyta</taxon>
        <taxon>Spermatophyta</taxon>
        <taxon>Magnoliopsida</taxon>
        <taxon>Liliopsida</taxon>
        <taxon>Zingiberales</taxon>
        <taxon>Musaceae</taxon>
        <taxon>Musa</taxon>
    </lineage>
</organism>
<gene>
    <name evidence="5" type="ORF">MUK42_22912</name>
</gene>
<sequence>MKCLAGDEFEQETEMANHILAHSYYINYNALKHTSIPCSHHGTFYYNSYLDAQANPYSRSCSTITYYRR</sequence>
<dbReference type="PANTHER" id="PTHR33136">
    <property type="entry name" value="RAPID ALKALINIZATION FACTOR-LIKE"/>
    <property type="match status" value="1"/>
</dbReference>
<evidence type="ECO:0000313" key="6">
    <source>
        <dbReference type="Proteomes" id="UP001055439"/>
    </source>
</evidence>
<dbReference type="PANTHER" id="PTHR33136:SF13">
    <property type="entry name" value="OS10G0328900 PROTEIN"/>
    <property type="match status" value="1"/>
</dbReference>
<protein>
    <submittedName>
        <fullName evidence="5">Rapid ALkalinization Factor (RALF)</fullName>
    </submittedName>
</protein>
<dbReference type="Proteomes" id="UP001055439">
    <property type="component" value="Chromosome 6"/>
</dbReference>
<evidence type="ECO:0000313" key="5">
    <source>
        <dbReference type="EMBL" id="URE08774.1"/>
    </source>
</evidence>
<keyword evidence="2" id="KW-0372">Hormone</keyword>
<proteinExistence type="inferred from homology"/>
<dbReference type="AlphaFoldDB" id="A0A9E7G5J8"/>
<evidence type="ECO:0000256" key="3">
    <source>
        <dbReference type="ARBA" id="ARBA00022729"/>
    </source>
</evidence>